<gene>
    <name evidence="4" type="ORF">KP78_23080</name>
</gene>
<dbReference type="Pfam" id="PF00188">
    <property type="entry name" value="CAP"/>
    <property type="match status" value="1"/>
</dbReference>
<reference evidence="4 5" key="1">
    <citation type="submission" date="2015-01" db="EMBL/GenBank/DDBJ databases">
        <title>Genome sequencing of Jeotgalibacillus soli.</title>
        <authorList>
            <person name="Goh K.M."/>
            <person name="Chan K.-G."/>
            <person name="Yaakop A.S."/>
            <person name="Ee R."/>
            <person name="Gan H.M."/>
            <person name="Chan C.S."/>
        </authorList>
    </citation>
    <scope>NUCLEOTIDE SEQUENCE [LARGE SCALE GENOMIC DNA]</scope>
    <source>
        <strain evidence="4 5">P9</strain>
    </source>
</reference>
<name>A0A0C2RSM5_9BACL</name>
<dbReference type="PANTHER" id="PTHR31157:SF26">
    <property type="entry name" value="SCP-LIKE EXTRACELLULAR PROTEIN"/>
    <property type="match status" value="1"/>
</dbReference>
<proteinExistence type="predicted"/>
<dbReference type="STRING" id="889306.KP78_23080"/>
<dbReference type="InterPro" id="IPR029410">
    <property type="entry name" value="CAP_assoc"/>
</dbReference>
<dbReference type="EMBL" id="JXRP01000018">
    <property type="protein sequence ID" value="KIL44764.1"/>
    <property type="molecule type" value="Genomic_DNA"/>
</dbReference>
<evidence type="ECO:0000313" key="5">
    <source>
        <dbReference type="Proteomes" id="UP000031938"/>
    </source>
</evidence>
<organism evidence="4 5">
    <name type="scientific">Jeotgalibacillus soli</name>
    <dbReference type="NCBI Taxonomy" id="889306"/>
    <lineage>
        <taxon>Bacteria</taxon>
        <taxon>Bacillati</taxon>
        <taxon>Bacillota</taxon>
        <taxon>Bacilli</taxon>
        <taxon>Bacillales</taxon>
        <taxon>Caryophanaceae</taxon>
        <taxon>Jeotgalibacillus</taxon>
    </lineage>
</organism>
<feature type="transmembrane region" description="Helical" evidence="1">
    <location>
        <begin position="9"/>
        <end position="26"/>
    </location>
</feature>
<protein>
    <recommendedName>
        <fullName evidence="6">SCP domain-containing protein</fullName>
    </recommendedName>
</protein>
<accession>A0A0C2RSM5</accession>
<dbReference type="AlphaFoldDB" id="A0A0C2RSM5"/>
<feature type="domain" description="CAP-associated" evidence="3">
    <location>
        <begin position="73"/>
        <end position="212"/>
    </location>
</feature>
<dbReference type="SUPFAM" id="SSF55797">
    <property type="entry name" value="PR-1-like"/>
    <property type="match status" value="1"/>
</dbReference>
<evidence type="ECO:0000313" key="4">
    <source>
        <dbReference type="EMBL" id="KIL44764.1"/>
    </source>
</evidence>
<evidence type="ECO:0000259" key="3">
    <source>
        <dbReference type="Pfam" id="PF14504"/>
    </source>
</evidence>
<dbReference type="InterPro" id="IPR035940">
    <property type="entry name" value="CAP_sf"/>
</dbReference>
<keyword evidence="1" id="KW-0472">Membrane</keyword>
<feature type="domain" description="SCP" evidence="2">
    <location>
        <begin position="243"/>
        <end position="349"/>
    </location>
</feature>
<keyword evidence="1" id="KW-1133">Transmembrane helix</keyword>
<sequence length="365" mass="41836">MRGGALLKTLMRILVVIVFVFLIGFYRNPSIQENDVLENQLTEKPRKEMTPDTSAPAISDGLTRPKSGLSVYIGKDINAYTEQWGEPDRVDAGDYYLDWWIYNRGAEGYMQIGVTNGIIRSVYVMGEGVDVSPYYIGQPIDEIYRFTMINSEVVVESEDGIYQFELSEEDLHTRLLIPFGEVYAQLYIDQYTGKILGVQFLDIETLINQRPYELAYRGDLPEVTIAEQEQQQIDAAYERQIFDMSNIIRLNEGLAPLEWEERIAVIARSHSQKMQEDVFYSRESSTDAALADRLDETMLTYEIAGENIASNYTDAFAVVHAWINSEKHRATMLSDDFTQMGVGVISDYYTQIFIKIENEEEEVLE</sequence>
<dbReference type="PATRIC" id="fig|889306.3.peg.2322"/>
<keyword evidence="5" id="KW-1185">Reference proteome</keyword>
<dbReference type="InterPro" id="IPR014044">
    <property type="entry name" value="CAP_dom"/>
</dbReference>
<dbReference type="CDD" id="cd05379">
    <property type="entry name" value="CAP_bacterial"/>
    <property type="match status" value="1"/>
</dbReference>
<dbReference type="Proteomes" id="UP000031938">
    <property type="component" value="Unassembled WGS sequence"/>
</dbReference>
<dbReference type="PANTHER" id="PTHR31157">
    <property type="entry name" value="SCP DOMAIN-CONTAINING PROTEIN"/>
    <property type="match status" value="1"/>
</dbReference>
<comment type="caution">
    <text evidence="4">The sequence shown here is derived from an EMBL/GenBank/DDBJ whole genome shotgun (WGS) entry which is preliminary data.</text>
</comment>
<keyword evidence="1" id="KW-0812">Transmembrane</keyword>
<dbReference type="Pfam" id="PF14504">
    <property type="entry name" value="CAP_assoc_N"/>
    <property type="match status" value="1"/>
</dbReference>
<evidence type="ECO:0008006" key="6">
    <source>
        <dbReference type="Google" id="ProtNLM"/>
    </source>
</evidence>
<dbReference type="Gene3D" id="3.40.33.10">
    <property type="entry name" value="CAP"/>
    <property type="match status" value="1"/>
</dbReference>
<evidence type="ECO:0000259" key="2">
    <source>
        <dbReference type="Pfam" id="PF00188"/>
    </source>
</evidence>
<evidence type="ECO:0000256" key="1">
    <source>
        <dbReference type="SAM" id="Phobius"/>
    </source>
</evidence>